<evidence type="ECO:0000313" key="3">
    <source>
        <dbReference type="Proteomes" id="UP000214880"/>
    </source>
</evidence>
<dbReference type="EMBL" id="FNHB01000001">
    <property type="protein sequence ID" value="SDL84387.1"/>
    <property type="molecule type" value="Genomic_DNA"/>
</dbReference>
<feature type="domain" description="NAD-dependent epimerase/dehydratase" evidence="1">
    <location>
        <begin position="6"/>
        <end position="232"/>
    </location>
</feature>
<keyword evidence="3" id="KW-1185">Reference proteome</keyword>
<dbReference type="Proteomes" id="UP000214880">
    <property type="component" value="Unassembled WGS sequence"/>
</dbReference>
<reference evidence="2 3" key="1">
    <citation type="submission" date="2016-10" db="EMBL/GenBank/DDBJ databases">
        <authorList>
            <person name="de Groot N.N."/>
        </authorList>
    </citation>
    <scope>NUCLEOTIDE SEQUENCE [LARGE SCALE GENOMIC DNA]</scope>
    <source>
        <strain evidence="2 3">DSM 1736</strain>
    </source>
</reference>
<dbReference type="Pfam" id="PF01370">
    <property type="entry name" value="Epimerase"/>
    <property type="match status" value="1"/>
</dbReference>
<dbReference type="SUPFAM" id="SSF51735">
    <property type="entry name" value="NAD(P)-binding Rossmann-fold domains"/>
    <property type="match status" value="1"/>
</dbReference>
<name>A0A1G9NE42_9FIRM</name>
<evidence type="ECO:0000259" key="1">
    <source>
        <dbReference type="Pfam" id="PF01370"/>
    </source>
</evidence>
<gene>
    <name evidence="2" type="ORF">SAMN04488502_101974</name>
</gene>
<accession>A0A1G9NE42</accession>
<dbReference type="OrthoDB" id="9779041at2"/>
<proteinExistence type="predicted"/>
<dbReference type="PANTHER" id="PTHR48079:SF6">
    <property type="entry name" value="NAD(P)-BINDING DOMAIN-CONTAINING PROTEIN-RELATED"/>
    <property type="match status" value="1"/>
</dbReference>
<dbReference type="InterPro" id="IPR051783">
    <property type="entry name" value="NAD(P)-dependent_oxidoreduct"/>
</dbReference>
<sequence length="344" mass="38635">MSNHKVFITGATGFIGSSVAEAFCQAGLQVGCLVRKDSNLRNIAGLPAELKYGDLTRQETLAAALEGFDSVVHVAAFANNWGDYSKFMESNVGGTLNLLGACLEKGIKDIIITSSTSVYGEEDSKTVKNEQSPLNSHYPYFADRFFPARINFYRDTKALEKQKAIEFAEIHGLNLTVIEPVWVYGERGGVPFYMYLQAVKAGAAFFPGSKRNKFHVVYSRDLARAYLLAHYKKLPGVNCFIIGNSQTEYMDRVFGLFCQEAGFKKPKNIPKYMVYPLALLLEMPALLFNSKKPPLLTRDAVNMLYDNNEYSVAKAETVLGFKNEYSLEEGIKRTVQWYKEHHFI</sequence>
<dbReference type="InterPro" id="IPR036291">
    <property type="entry name" value="NAD(P)-bd_dom_sf"/>
</dbReference>
<dbReference type="GO" id="GO:0004029">
    <property type="term" value="F:aldehyde dehydrogenase (NAD+) activity"/>
    <property type="evidence" value="ECO:0007669"/>
    <property type="project" value="TreeGrafter"/>
</dbReference>
<dbReference type="STRING" id="146817.SAMN04488502_101974"/>
<dbReference type="GO" id="GO:0005737">
    <property type="term" value="C:cytoplasm"/>
    <property type="evidence" value="ECO:0007669"/>
    <property type="project" value="TreeGrafter"/>
</dbReference>
<dbReference type="PANTHER" id="PTHR48079">
    <property type="entry name" value="PROTEIN YEEZ"/>
    <property type="match status" value="1"/>
</dbReference>
<dbReference type="AlphaFoldDB" id="A0A1G9NE42"/>
<dbReference type="InterPro" id="IPR001509">
    <property type="entry name" value="Epimerase_deHydtase"/>
</dbReference>
<evidence type="ECO:0000313" key="2">
    <source>
        <dbReference type="EMBL" id="SDL84387.1"/>
    </source>
</evidence>
<dbReference type="Gene3D" id="3.40.50.720">
    <property type="entry name" value="NAD(P)-binding Rossmann-like Domain"/>
    <property type="match status" value="1"/>
</dbReference>
<protein>
    <submittedName>
        <fullName evidence="2">Dihydroflavonol-4-reductase</fullName>
    </submittedName>
</protein>
<organism evidence="2 3">
    <name type="scientific">Dendrosporobacter quercicolus</name>
    <dbReference type="NCBI Taxonomy" id="146817"/>
    <lineage>
        <taxon>Bacteria</taxon>
        <taxon>Bacillati</taxon>
        <taxon>Bacillota</taxon>
        <taxon>Negativicutes</taxon>
        <taxon>Selenomonadales</taxon>
        <taxon>Sporomusaceae</taxon>
        <taxon>Dendrosporobacter</taxon>
    </lineage>
</organism>
<dbReference type="RefSeq" id="WP_092068982.1">
    <property type="nucleotide sequence ID" value="NZ_FNHB01000001.1"/>
</dbReference>